<evidence type="ECO:0000256" key="13">
    <source>
        <dbReference type="ARBA" id="ARBA00043832"/>
    </source>
</evidence>
<keyword evidence="8" id="KW-0472">Membrane</keyword>
<dbReference type="GO" id="GO:0016020">
    <property type="term" value="C:membrane"/>
    <property type="evidence" value="ECO:0007669"/>
    <property type="project" value="UniProtKB-SubCell"/>
</dbReference>
<evidence type="ECO:0000256" key="2">
    <source>
        <dbReference type="ARBA" id="ARBA00008422"/>
    </source>
</evidence>
<dbReference type="STRING" id="568069.A0A1J1HW25"/>
<evidence type="ECO:0000256" key="12">
    <source>
        <dbReference type="ARBA" id="ARBA00043691"/>
    </source>
</evidence>
<keyword evidence="15" id="KW-1185">Reference proteome</keyword>
<dbReference type="EC" id="3.1.3.62" evidence="4"/>
<dbReference type="InterPro" id="IPR000560">
    <property type="entry name" value="His_Pase_clade-2"/>
</dbReference>
<evidence type="ECO:0000256" key="5">
    <source>
        <dbReference type="ARBA" id="ARBA00018097"/>
    </source>
</evidence>
<keyword evidence="7" id="KW-0378">Hydrolase</keyword>
<sequence>MNGFEEVDFAVAPERDLLLVPYENCDLYNDVIRVFVEQLAFADGPEFQEMLTQVSAKLGFHGAQQLRSDEIETLMNICKYEMLWDVESPSAMCSAFSVGNHQVDEYHKDVDSYFRYGYGYTDYRTLFENLNCHLIQEMLRFLKSNLRTNHVARIFNGHLVSLKMILVTFGAFEDENPLTRHNFAQQAFRQWKASIISPMGANLGVIRYDCDGSDNDVLFLINETPLHIPGCQPNGLCKMSFLMERFGRFLNANCDEVFCRNSRE</sequence>
<evidence type="ECO:0000256" key="1">
    <source>
        <dbReference type="ARBA" id="ARBA00004370"/>
    </source>
</evidence>
<dbReference type="OrthoDB" id="6509975at2759"/>
<evidence type="ECO:0000256" key="11">
    <source>
        <dbReference type="ARBA" id="ARBA00043671"/>
    </source>
</evidence>
<evidence type="ECO:0000256" key="3">
    <source>
        <dbReference type="ARBA" id="ARBA00012976"/>
    </source>
</evidence>
<dbReference type="GO" id="GO:0034417">
    <property type="term" value="F:bisphosphoglycerate 3-phosphatase activity"/>
    <property type="evidence" value="ECO:0007669"/>
    <property type="project" value="UniProtKB-EC"/>
</dbReference>
<evidence type="ECO:0000313" key="14">
    <source>
        <dbReference type="EMBL" id="CRK92187.1"/>
    </source>
</evidence>
<keyword evidence="6" id="KW-0732">Signal</keyword>
<dbReference type="SUPFAM" id="SSF53254">
    <property type="entry name" value="Phosphoglycerate mutase-like"/>
    <property type="match status" value="1"/>
</dbReference>
<evidence type="ECO:0000256" key="4">
    <source>
        <dbReference type="ARBA" id="ARBA00013040"/>
    </source>
</evidence>
<dbReference type="Proteomes" id="UP000183832">
    <property type="component" value="Unassembled WGS sequence"/>
</dbReference>
<evidence type="ECO:0000256" key="6">
    <source>
        <dbReference type="ARBA" id="ARBA00022729"/>
    </source>
</evidence>
<protein>
    <recommendedName>
        <fullName evidence="5">Multiple inositol polyphosphate phosphatase 1</fullName>
        <ecNumber evidence="4">3.1.3.62</ecNumber>
        <ecNumber evidence="3">3.1.3.80</ecNumber>
    </recommendedName>
    <alternativeName>
        <fullName evidence="9">2,3-bisphosphoglycerate 3-phosphatase</fullName>
    </alternativeName>
</protein>
<dbReference type="AlphaFoldDB" id="A0A1J1HW25"/>
<dbReference type="Gene3D" id="3.40.50.1240">
    <property type="entry name" value="Phosphoglycerate mutase-like"/>
    <property type="match status" value="1"/>
</dbReference>
<comment type="catalytic activity">
    <reaction evidence="12">
        <text>1D-myo-inositol hexakisphosphate + H2O = 1D-myo-inositol 1,2,4,5,6-pentakisphosphate + phosphate</text>
        <dbReference type="Rhea" id="RHEA:16989"/>
        <dbReference type="ChEBI" id="CHEBI:15377"/>
        <dbReference type="ChEBI" id="CHEBI:43474"/>
        <dbReference type="ChEBI" id="CHEBI:57798"/>
        <dbReference type="ChEBI" id="CHEBI:58130"/>
        <dbReference type="EC" id="3.1.3.62"/>
    </reaction>
    <physiologicalReaction direction="left-to-right" evidence="12">
        <dbReference type="Rhea" id="RHEA:16990"/>
    </physiologicalReaction>
</comment>
<dbReference type="EMBL" id="CVRI01000024">
    <property type="protein sequence ID" value="CRK92187.1"/>
    <property type="molecule type" value="Genomic_DNA"/>
</dbReference>
<gene>
    <name evidence="14" type="ORF">CLUMA_CG005701</name>
</gene>
<comment type="subcellular location">
    <subcellularLocation>
        <location evidence="1">Membrane</location>
    </subcellularLocation>
</comment>
<comment type="catalytic activity">
    <reaction evidence="10">
        <text>1D-myo-inositol 1,2,5,6-tetrakisphosphate + H2O = 1D-myo-inositol 1,2,6-trisphosphate + phosphate</text>
        <dbReference type="Rhea" id="RHEA:77119"/>
        <dbReference type="ChEBI" id="CHEBI:15377"/>
        <dbReference type="ChEBI" id="CHEBI:43474"/>
        <dbReference type="ChEBI" id="CHEBI:195535"/>
        <dbReference type="ChEBI" id="CHEBI:195537"/>
        <dbReference type="EC" id="3.1.3.62"/>
    </reaction>
    <physiologicalReaction direction="left-to-right" evidence="10">
        <dbReference type="Rhea" id="RHEA:77120"/>
    </physiologicalReaction>
</comment>
<dbReference type="GO" id="GO:0052745">
    <property type="term" value="F:inositol phosphate phosphatase activity"/>
    <property type="evidence" value="ECO:0007669"/>
    <property type="project" value="TreeGrafter"/>
</dbReference>
<evidence type="ECO:0000256" key="7">
    <source>
        <dbReference type="ARBA" id="ARBA00022801"/>
    </source>
</evidence>
<evidence type="ECO:0000256" key="9">
    <source>
        <dbReference type="ARBA" id="ARBA00031642"/>
    </source>
</evidence>
<comment type="catalytic activity">
    <reaction evidence="13">
        <text>(2R)-2,3-bisphosphoglycerate + H2O = (2R)-2-phosphoglycerate + phosphate</text>
        <dbReference type="Rhea" id="RHEA:27381"/>
        <dbReference type="ChEBI" id="CHEBI:15377"/>
        <dbReference type="ChEBI" id="CHEBI:43474"/>
        <dbReference type="ChEBI" id="CHEBI:58248"/>
        <dbReference type="ChEBI" id="CHEBI:58289"/>
        <dbReference type="EC" id="3.1.3.80"/>
    </reaction>
    <physiologicalReaction direction="left-to-right" evidence="13">
        <dbReference type="Rhea" id="RHEA:27382"/>
    </physiologicalReaction>
</comment>
<comment type="catalytic activity">
    <reaction evidence="11">
        <text>1D-myo-inositol 1,2,4,5,6-pentakisphosphate + H2O = 1D-myo-inositol 1,2,5,6-tetrakisphosphate + phosphate</text>
        <dbReference type="Rhea" id="RHEA:77115"/>
        <dbReference type="ChEBI" id="CHEBI:15377"/>
        <dbReference type="ChEBI" id="CHEBI:43474"/>
        <dbReference type="ChEBI" id="CHEBI:57798"/>
        <dbReference type="ChEBI" id="CHEBI:195535"/>
        <dbReference type="EC" id="3.1.3.62"/>
    </reaction>
    <physiologicalReaction direction="left-to-right" evidence="11">
        <dbReference type="Rhea" id="RHEA:77116"/>
    </physiologicalReaction>
</comment>
<name>A0A1J1HW25_9DIPT</name>
<proteinExistence type="inferred from homology"/>
<evidence type="ECO:0000256" key="10">
    <source>
        <dbReference type="ARBA" id="ARBA00043668"/>
    </source>
</evidence>
<organism evidence="14 15">
    <name type="scientific">Clunio marinus</name>
    <dbReference type="NCBI Taxonomy" id="568069"/>
    <lineage>
        <taxon>Eukaryota</taxon>
        <taxon>Metazoa</taxon>
        <taxon>Ecdysozoa</taxon>
        <taxon>Arthropoda</taxon>
        <taxon>Hexapoda</taxon>
        <taxon>Insecta</taxon>
        <taxon>Pterygota</taxon>
        <taxon>Neoptera</taxon>
        <taxon>Endopterygota</taxon>
        <taxon>Diptera</taxon>
        <taxon>Nematocera</taxon>
        <taxon>Chironomoidea</taxon>
        <taxon>Chironomidae</taxon>
        <taxon>Clunio</taxon>
    </lineage>
</organism>
<dbReference type="EC" id="3.1.3.80" evidence="3"/>
<dbReference type="PANTHER" id="PTHR20963:SF8">
    <property type="entry name" value="MULTIPLE INOSITOL POLYPHOSPHATE PHOSPHATASE 1"/>
    <property type="match status" value="1"/>
</dbReference>
<evidence type="ECO:0000313" key="15">
    <source>
        <dbReference type="Proteomes" id="UP000183832"/>
    </source>
</evidence>
<dbReference type="Pfam" id="PF00328">
    <property type="entry name" value="His_Phos_2"/>
    <property type="match status" value="1"/>
</dbReference>
<comment type="similarity">
    <text evidence="2">Belongs to the histidine acid phosphatase family. MINPP1 subfamily.</text>
</comment>
<dbReference type="InterPro" id="IPR029033">
    <property type="entry name" value="His_PPase_superfam"/>
</dbReference>
<dbReference type="GO" id="GO:0003993">
    <property type="term" value="F:acid phosphatase activity"/>
    <property type="evidence" value="ECO:0007669"/>
    <property type="project" value="TreeGrafter"/>
</dbReference>
<accession>A0A1J1HW25</accession>
<reference evidence="14 15" key="1">
    <citation type="submission" date="2015-04" db="EMBL/GenBank/DDBJ databases">
        <authorList>
            <person name="Syromyatnikov M.Y."/>
            <person name="Popov V.N."/>
        </authorList>
    </citation>
    <scope>NUCLEOTIDE SEQUENCE [LARGE SCALE GENOMIC DNA]</scope>
</reference>
<evidence type="ECO:0000256" key="8">
    <source>
        <dbReference type="ARBA" id="ARBA00023136"/>
    </source>
</evidence>
<dbReference type="PANTHER" id="PTHR20963">
    <property type="entry name" value="MULTIPLE INOSITOL POLYPHOSPHATE PHOSPHATASE-RELATED"/>
    <property type="match status" value="1"/>
</dbReference>